<dbReference type="RefSeq" id="WP_027470816.1">
    <property type="nucleotide sequence ID" value="NZ_BAMD01000064.1"/>
</dbReference>
<proteinExistence type="inferred from homology"/>
<evidence type="ECO:0000256" key="1">
    <source>
        <dbReference type="ARBA" id="ARBA00001947"/>
    </source>
</evidence>
<sequence>MLKNEVEVGYDVVYECCGKQEALDAALRLLKSGGKLVFVGIPETEGLQFNMNLMRRKEICVQNVRRQNNSFEDAIEMIVKEPSYFERLITHNYHFKAASEAFENVANYEDGVIKAMVEFDDI</sequence>
<accession>W7YBJ0</accession>
<protein>
    <submittedName>
        <fullName evidence="7">Sorbitol dehydrogenase</fullName>
    </submittedName>
</protein>
<dbReference type="EMBL" id="BAMD01000064">
    <property type="protein sequence ID" value="GAF05008.1"/>
    <property type="molecule type" value="Genomic_DNA"/>
</dbReference>
<dbReference type="PANTHER" id="PTHR43161">
    <property type="entry name" value="SORBITOL DEHYDROGENASE"/>
    <property type="match status" value="1"/>
</dbReference>
<keyword evidence="4" id="KW-0862">Zinc</keyword>
<dbReference type="eggNOG" id="COG1063">
    <property type="taxonomic scope" value="Bacteria"/>
</dbReference>
<dbReference type="Gene3D" id="3.40.50.720">
    <property type="entry name" value="NAD(P)-binding Rossmann-like Domain"/>
    <property type="match status" value="1"/>
</dbReference>
<dbReference type="InterPro" id="IPR036291">
    <property type="entry name" value="NAD(P)-bd_dom_sf"/>
</dbReference>
<dbReference type="AlphaFoldDB" id="W7YBJ0"/>
<evidence type="ECO:0000313" key="7">
    <source>
        <dbReference type="EMBL" id="GAF05008.1"/>
    </source>
</evidence>
<evidence type="ECO:0000256" key="2">
    <source>
        <dbReference type="ARBA" id="ARBA00008072"/>
    </source>
</evidence>
<keyword evidence="3" id="KW-0479">Metal-binding</keyword>
<name>W7YBJ0_9BACT</name>
<dbReference type="STRING" id="869213.GCA_000517085_00854"/>
<dbReference type="PANTHER" id="PTHR43161:SF9">
    <property type="entry name" value="SORBITOL DEHYDROGENASE"/>
    <property type="match status" value="1"/>
</dbReference>
<dbReference type="SUPFAM" id="SSF51735">
    <property type="entry name" value="NAD(P)-binding Rossmann-fold domains"/>
    <property type="match status" value="1"/>
</dbReference>
<evidence type="ECO:0000313" key="8">
    <source>
        <dbReference type="Proteomes" id="UP000019402"/>
    </source>
</evidence>
<reference evidence="7 8" key="1">
    <citation type="journal article" date="2014" name="Genome Announc.">
        <title>Draft Genome Sequence of Cytophaga fermentans JCM 21142T, a Facultative Anaerobe Isolated from Marine Mud.</title>
        <authorList>
            <person name="Starns D."/>
            <person name="Oshima K."/>
            <person name="Suda W."/>
            <person name="Iino T."/>
            <person name="Yuki M."/>
            <person name="Inoue J."/>
            <person name="Kitamura K."/>
            <person name="Iida T."/>
            <person name="Darby A."/>
            <person name="Hattori M."/>
            <person name="Ohkuma M."/>
        </authorList>
    </citation>
    <scope>NUCLEOTIDE SEQUENCE [LARGE SCALE GENOMIC DNA]</scope>
    <source>
        <strain evidence="7 8">JCM 21142</strain>
    </source>
</reference>
<comment type="similarity">
    <text evidence="2">Belongs to the zinc-containing alcohol dehydrogenase family.</text>
</comment>
<keyword evidence="8" id="KW-1185">Reference proteome</keyword>
<comment type="cofactor">
    <cofactor evidence="1">
        <name>Zn(2+)</name>
        <dbReference type="ChEBI" id="CHEBI:29105"/>
    </cofactor>
</comment>
<dbReference type="GO" id="GO:0016491">
    <property type="term" value="F:oxidoreductase activity"/>
    <property type="evidence" value="ECO:0007669"/>
    <property type="project" value="UniProtKB-KW"/>
</dbReference>
<dbReference type="Pfam" id="PF00107">
    <property type="entry name" value="ADH_zinc_N"/>
    <property type="match status" value="1"/>
</dbReference>
<feature type="domain" description="Alcohol dehydrogenase-like C-terminal" evidence="6">
    <location>
        <begin position="6"/>
        <end position="79"/>
    </location>
</feature>
<dbReference type="OrthoDB" id="9787435at2"/>
<evidence type="ECO:0000259" key="6">
    <source>
        <dbReference type="Pfam" id="PF00107"/>
    </source>
</evidence>
<dbReference type="GO" id="GO:0046872">
    <property type="term" value="F:metal ion binding"/>
    <property type="evidence" value="ECO:0007669"/>
    <property type="project" value="UniProtKB-KW"/>
</dbReference>
<dbReference type="Proteomes" id="UP000019402">
    <property type="component" value="Unassembled WGS sequence"/>
</dbReference>
<evidence type="ECO:0000256" key="4">
    <source>
        <dbReference type="ARBA" id="ARBA00022833"/>
    </source>
</evidence>
<dbReference type="InterPro" id="IPR013149">
    <property type="entry name" value="ADH-like_C"/>
</dbReference>
<keyword evidence="5" id="KW-0560">Oxidoreductase</keyword>
<evidence type="ECO:0000256" key="5">
    <source>
        <dbReference type="ARBA" id="ARBA00023002"/>
    </source>
</evidence>
<gene>
    <name evidence="7" type="ORF">JCM21142_93731</name>
</gene>
<dbReference type="Gene3D" id="3.90.180.10">
    <property type="entry name" value="Medium-chain alcohol dehydrogenases, catalytic domain"/>
    <property type="match status" value="1"/>
</dbReference>
<comment type="caution">
    <text evidence="7">The sequence shown here is derived from an EMBL/GenBank/DDBJ whole genome shotgun (WGS) entry which is preliminary data.</text>
</comment>
<evidence type="ECO:0000256" key="3">
    <source>
        <dbReference type="ARBA" id="ARBA00022723"/>
    </source>
</evidence>
<organism evidence="7 8">
    <name type="scientific">Saccharicrinis fermentans DSM 9555 = JCM 21142</name>
    <dbReference type="NCBI Taxonomy" id="869213"/>
    <lineage>
        <taxon>Bacteria</taxon>
        <taxon>Pseudomonadati</taxon>
        <taxon>Bacteroidota</taxon>
        <taxon>Bacteroidia</taxon>
        <taxon>Marinilabiliales</taxon>
        <taxon>Marinilabiliaceae</taxon>
        <taxon>Saccharicrinis</taxon>
    </lineage>
</organism>